<feature type="domain" description="Methyltransferase FkbM" evidence="1">
    <location>
        <begin position="265"/>
        <end position="432"/>
    </location>
</feature>
<dbReference type="InterPro" id="IPR053188">
    <property type="entry name" value="FkbM_Methyltransferase"/>
</dbReference>
<dbReference type="GO" id="GO:0008168">
    <property type="term" value="F:methyltransferase activity"/>
    <property type="evidence" value="ECO:0007669"/>
    <property type="project" value="UniProtKB-KW"/>
</dbReference>
<protein>
    <submittedName>
        <fullName evidence="2">FkbM family methyltransferase</fullName>
    </submittedName>
</protein>
<sequence>MKLFSRRAERKRHQDDPITDDERFIIGKCIRDGDIVLDVGAHHGKWSEAVLHHKSADLHVFEASRDAYDKLQQSLSDRVTLNWNAVTNCGEDMTFHVYRDDARLSSLHRRHSVEDKLLTAGFDAITVPGTTLDSYWAGRREQIRFLKVDVEGAEYDVLRGADALLRRGQVDFLQFEYGGTFFDAGVSLRNVWSLLRRNGYRVLRVEKRKFTELRQFTDRDETYQYTNFLALHERLMGPFLKQGGEIELDFDLLDRYGIRPRGALHVGGHKGEEIATYRARDISPVVFVEANPGLAQGLRDRFAADADVTVIECAASDNEGTARFNITSMDQSSSLLKLKDHAKLYPKIGVAETVEVRTAPLDTLLAEAGVDPATLDFIAMDIQGAELMALRGATETLKHINALQLEVNFSELYEGCPLIADLDDFLGAHGFIRVMTNTPYSEEWGDALYIRRPMVTCSAVGNMGRFGNQLFQSMFIHSYAREHDFIAATPAWVGDEMFHTPPGLDPLPEMPFQVAELRDRHDLETSNVANDPQLHPNSDFTGFFQFHSRYYKPYKPQILSDFAFKGAYAERAAEIAALFARQPGPVVPLHLRRGDFGTGVFFIAPESWYLDWLQELRAEAPDLTLYIASDDLQAVLPAFAGFNTLTEADLPATDLPEPFFTDFAALTLGDHLAISNSSFSFAASLLNRSARSFMRPCLSEQRLVPYDPWNAPVLLRAHEAEDVGEEFMSDHAKGRSKYKWRKLRKLFG</sequence>
<name>A0ABT7F6X5_9RHOB</name>
<dbReference type="InterPro" id="IPR006342">
    <property type="entry name" value="FkbM_mtfrase"/>
</dbReference>
<evidence type="ECO:0000313" key="3">
    <source>
        <dbReference type="Proteomes" id="UP001243757"/>
    </source>
</evidence>
<dbReference type="Gene3D" id="3.40.50.150">
    <property type="entry name" value="Vaccinia Virus protein VP39"/>
    <property type="match status" value="2"/>
</dbReference>
<dbReference type="Proteomes" id="UP001243757">
    <property type="component" value="Unassembled WGS sequence"/>
</dbReference>
<evidence type="ECO:0000313" key="2">
    <source>
        <dbReference type="EMBL" id="MDK3020352.1"/>
    </source>
</evidence>
<dbReference type="SUPFAM" id="SSF53335">
    <property type="entry name" value="S-adenosyl-L-methionine-dependent methyltransferases"/>
    <property type="match status" value="2"/>
</dbReference>
<dbReference type="NCBIfam" id="TIGR01444">
    <property type="entry name" value="fkbM_fam"/>
    <property type="match status" value="2"/>
</dbReference>
<dbReference type="GO" id="GO:0032259">
    <property type="term" value="P:methylation"/>
    <property type="evidence" value="ECO:0007669"/>
    <property type="project" value="UniProtKB-KW"/>
</dbReference>
<dbReference type="RefSeq" id="WP_284483039.1">
    <property type="nucleotide sequence ID" value="NZ_JASNJD010000024.1"/>
</dbReference>
<proteinExistence type="predicted"/>
<feature type="domain" description="Methyltransferase FkbM" evidence="1">
    <location>
        <begin position="38"/>
        <end position="202"/>
    </location>
</feature>
<dbReference type="PANTHER" id="PTHR36973">
    <property type="entry name" value="SLL1456 PROTEIN-RELATED"/>
    <property type="match status" value="1"/>
</dbReference>
<keyword evidence="3" id="KW-1185">Reference proteome</keyword>
<comment type="caution">
    <text evidence="2">The sequence shown here is derived from an EMBL/GenBank/DDBJ whole genome shotgun (WGS) entry which is preliminary data.</text>
</comment>
<keyword evidence="2" id="KW-0808">Transferase</keyword>
<dbReference type="InterPro" id="IPR029063">
    <property type="entry name" value="SAM-dependent_MTases_sf"/>
</dbReference>
<keyword evidence="2" id="KW-0489">Methyltransferase</keyword>
<dbReference type="EMBL" id="JASNJD010000024">
    <property type="protein sequence ID" value="MDK3020352.1"/>
    <property type="molecule type" value="Genomic_DNA"/>
</dbReference>
<dbReference type="PANTHER" id="PTHR36973:SF4">
    <property type="entry name" value="NODULATION PROTEIN"/>
    <property type="match status" value="1"/>
</dbReference>
<reference evidence="2 3" key="1">
    <citation type="submission" date="2023-05" db="EMBL/GenBank/DDBJ databases">
        <title>Pseudodonghicola sp. nov.</title>
        <authorList>
            <person name="Huang J."/>
        </authorList>
    </citation>
    <scope>NUCLEOTIDE SEQUENCE [LARGE SCALE GENOMIC DNA]</scope>
    <source>
        <strain evidence="2 3">IC7</strain>
    </source>
</reference>
<organism evidence="2 3">
    <name type="scientific">Pseudodonghicola flavimaris</name>
    <dbReference type="NCBI Taxonomy" id="3050036"/>
    <lineage>
        <taxon>Bacteria</taxon>
        <taxon>Pseudomonadati</taxon>
        <taxon>Pseudomonadota</taxon>
        <taxon>Alphaproteobacteria</taxon>
        <taxon>Rhodobacterales</taxon>
        <taxon>Paracoccaceae</taxon>
        <taxon>Pseudodonghicola</taxon>
    </lineage>
</organism>
<dbReference type="Pfam" id="PF05050">
    <property type="entry name" value="Methyltransf_21"/>
    <property type="match status" value="2"/>
</dbReference>
<accession>A0ABT7F6X5</accession>
<gene>
    <name evidence="2" type="ORF">QO033_21925</name>
</gene>
<evidence type="ECO:0000259" key="1">
    <source>
        <dbReference type="Pfam" id="PF05050"/>
    </source>
</evidence>